<feature type="domain" description="RING-type" evidence="5">
    <location>
        <begin position="465"/>
        <end position="507"/>
    </location>
</feature>
<dbReference type="PROSITE" id="PS50088">
    <property type="entry name" value="ANK_REPEAT"/>
    <property type="match status" value="2"/>
</dbReference>
<evidence type="ECO:0000313" key="6">
    <source>
        <dbReference type="EMBL" id="KIZ03494.1"/>
    </source>
</evidence>
<dbReference type="GO" id="GO:0008270">
    <property type="term" value="F:zinc ion binding"/>
    <property type="evidence" value="ECO:0007669"/>
    <property type="project" value="UniProtKB-KW"/>
</dbReference>
<gene>
    <name evidence="6" type="ORF">MNEG_4467</name>
</gene>
<dbReference type="GO" id="GO:0071356">
    <property type="term" value="P:cellular response to tumor necrosis factor"/>
    <property type="evidence" value="ECO:0007669"/>
    <property type="project" value="TreeGrafter"/>
</dbReference>
<dbReference type="Gene3D" id="1.25.40.20">
    <property type="entry name" value="Ankyrin repeat-containing domain"/>
    <property type="match status" value="2"/>
</dbReference>
<dbReference type="Pfam" id="PF00023">
    <property type="entry name" value="Ank"/>
    <property type="match status" value="1"/>
</dbReference>
<keyword evidence="7" id="KW-1185">Reference proteome</keyword>
<keyword evidence="4" id="KW-0479">Metal-binding</keyword>
<reference evidence="6 7" key="1">
    <citation type="journal article" date="2013" name="BMC Genomics">
        <title>Reconstruction of the lipid metabolism for the microalga Monoraphidium neglectum from its genome sequence reveals characteristics suitable for biofuel production.</title>
        <authorList>
            <person name="Bogen C."/>
            <person name="Al-Dilaimi A."/>
            <person name="Albersmeier A."/>
            <person name="Wichmann J."/>
            <person name="Grundmann M."/>
            <person name="Rupp O."/>
            <person name="Lauersen K.J."/>
            <person name="Blifernez-Klassen O."/>
            <person name="Kalinowski J."/>
            <person name="Goesmann A."/>
            <person name="Mussgnug J.H."/>
            <person name="Kruse O."/>
        </authorList>
    </citation>
    <scope>NUCLEOTIDE SEQUENCE [LARGE SCALE GENOMIC DNA]</scope>
    <source>
        <strain evidence="6 7">SAG 48.87</strain>
    </source>
</reference>
<dbReference type="InterPro" id="IPR002110">
    <property type="entry name" value="Ankyrin_rpt"/>
</dbReference>
<evidence type="ECO:0000259" key="5">
    <source>
        <dbReference type="PROSITE" id="PS50089"/>
    </source>
</evidence>
<dbReference type="InterPro" id="IPR013083">
    <property type="entry name" value="Znf_RING/FYVE/PHD"/>
</dbReference>
<organism evidence="6 7">
    <name type="scientific">Monoraphidium neglectum</name>
    <dbReference type="NCBI Taxonomy" id="145388"/>
    <lineage>
        <taxon>Eukaryota</taxon>
        <taxon>Viridiplantae</taxon>
        <taxon>Chlorophyta</taxon>
        <taxon>core chlorophytes</taxon>
        <taxon>Chlorophyceae</taxon>
        <taxon>CS clade</taxon>
        <taxon>Sphaeropleales</taxon>
        <taxon>Selenastraceae</taxon>
        <taxon>Monoraphidium</taxon>
    </lineage>
</organism>
<name>A0A0D2L9J8_9CHLO</name>
<evidence type="ECO:0000313" key="7">
    <source>
        <dbReference type="Proteomes" id="UP000054498"/>
    </source>
</evidence>
<keyword evidence="2 3" id="KW-0040">ANK repeat</keyword>
<dbReference type="KEGG" id="mng:MNEG_4467"/>
<dbReference type="GeneID" id="25737344"/>
<dbReference type="GO" id="GO:0005829">
    <property type="term" value="C:cytosol"/>
    <property type="evidence" value="ECO:0007669"/>
    <property type="project" value="TreeGrafter"/>
</dbReference>
<evidence type="ECO:0000256" key="2">
    <source>
        <dbReference type="ARBA" id="ARBA00023043"/>
    </source>
</evidence>
<accession>A0A0D2L9J8</accession>
<dbReference type="InterPro" id="IPR051070">
    <property type="entry name" value="NF-kappa-B_inhibitor"/>
</dbReference>
<dbReference type="EMBL" id="KK100840">
    <property type="protein sequence ID" value="KIZ03494.1"/>
    <property type="molecule type" value="Genomic_DNA"/>
</dbReference>
<dbReference type="Pfam" id="PF12796">
    <property type="entry name" value="Ank_2"/>
    <property type="match status" value="1"/>
</dbReference>
<dbReference type="Proteomes" id="UP000054498">
    <property type="component" value="Unassembled WGS sequence"/>
</dbReference>
<keyword evidence="4" id="KW-0863">Zinc-finger</keyword>
<feature type="repeat" description="ANK" evidence="3">
    <location>
        <begin position="118"/>
        <end position="151"/>
    </location>
</feature>
<dbReference type="InterPro" id="IPR001841">
    <property type="entry name" value="Znf_RING"/>
</dbReference>
<sequence length="518" mass="52820">MGWRRFADGAPLTFVTAQQMGIALGVLRAHRLEDDVKKGCVDLDQLERECAKRPELLRARRLAFHPSLLHAATQAANEDALRCLLRCAQDAARAAAIHGGGGALPSSTHAAVNARNARGQTPLMLAAIHPAGATCVRLLLGAGADPWAADSCGGRTALFYAACADAADSAAALLDATQEALLPRPVFPNGPATRYVDVRMLAGFTALHVAVVADARGALRELLRGAPRLGVPTLFGSYDFIVCTRGTCPMHLAARMGRTEAAKMLLLAHAGSPAASRALDPRALLDDFGRLPCHLAAINSHHDLAHLLQPGLPLSSALGGDAGLYFDGAPSLKLLAAAALRVRQQETLAAAQATLGLGGGGNGGSECNIAAAVACCKAAAAAATMADSHRVHAACSMDSASPVVGTGAPLRGKDVGFVMGTTAAYIRATAALGAGEAVLGPAPSEDALTGGSCCSESGDSEDECCGVCLDALPVVRLQPCGHIMCSACCAGLFGMQHAEVVACPFCRSVVGCFGPACC</sequence>
<dbReference type="PROSITE" id="PS50089">
    <property type="entry name" value="ZF_RING_2"/>
    <property type="match status" value="1"/>
</dbReference>
<dbReference type="SMART" id="SM00248">
    <property type="entry name" value="ANK"/>
    <property type="match status" value="6"/>
</dbReference>
<evidence type="ECO:0000256" key="4">
    <source>
        <dbReference type="PROSITE-ProRule" id="PRU00175"/>
    </source>
</evidence>
<keyword evidence="1" id="KW-0677">Repeat</keyword>
<dbReference type="SMART" id="SM00184">
    <property type="entry name" value="RING"/>
    <property type="match status" value="1"/>
</dbReference>
<dbReference type="Gene3D" id="3.30.40.10">
    <property type="entry name" value="Zinc/RING finger domain, C3HC4 (zinc finger)"/>
    <property type="match status" value="1"/>
</dbReference>
<keyword evidence="4" id="KW-0862">Zinc</keyword>
<proteinExistence type="predicted"/>
<dbReference type="OrthoDB" id="534630at2759"/>
<dbReference type="PANTHER" id="PTHR46680:SF5">
    <property type="entry name" value="NFKB INHIBITOR EPSILON"/>
    <property type="match status" value="1"/>
</dbReference>
<evidence type="ECO:0000256" key="3">
    <source>
        <dbReference type="PROSITE-ProRule" id="PRU00023"/>
    </source>
</evidence>
<dbReference type="RefSeq" id="XP_013902513.1">
    <property type="nucleotide sequence ID" value="XM_014047059.1"/>
</dbReference>
<dbReference type="STRING" id="145388.A0A0D2L9J8"/>
<dbReference type="PANTHER" id="PTHR46680">
    <property type="entry name" value="NF-KAPPA-B INHIBITOR ALPHA"/>
    <property type="match status" value="1"/>
</dbReference>
<dbReference type="GO" id="GO:0051059">
    <property type="term" value="F:NF-kappaB binding"/>
    <property type="evidence" value="ECO:0007669"/>
    <property type="project" value="TreeGrafter"/>
</dbReference>
<dbReference type="SUPFAM" id="SSF57850">
    <property type="entry name" value="RING/U-box"/>
    <property type="match status" value="1"/>
</dbReference>
<protein>
    <recommendedName>
        <fullName evidence="5">RING-type domain-containing protein</fullName>
    </recommendedName>
</protein>
<dbReference type="InterPro" id="IPR036770">
    <property type="entry name" value="Ankyrin_rpt-contain_sf"/>
</dbReference>
<evidence type="ECO:0000256" key="1">
    <source>
        <dbReference type="ARBA" id="ARBA00022737"/>
    </source>
</evidence>
<dbReference type="AlphaFoldDB" id="A0A0D2L9J8"/>
<dbReference type="PROSITE" id="PS50297">
    <property type="entry name" value="ANK_REP_REGION"/>
    <property type="match status" value="2"/>
</dbReference>
<feature type="repeat" description="ANK" evidence="3">
    <location>
        <begin position="245"/>
        <end position="277"/>
    </location>
</feature>
<dbReference type="SUPFAM" id="SSF48403">
    <property type="entry name" value="Ankyrin repeat"/>
    <property type="match status" value="1"/>
</dbReference>